<comment type="subcellular location">
    <subcellularLocation>
        <location evidence="6">Golgi apparatus</location>
        <location evidence="6">Golgi stack membrane</location>
        <topology evidence="6">Single-pass type II membrane protein</topology>
    </subcellularLocation>
</comment>
<evidence type="ECO:0000313" key="7">
    <source>
        <dbReference type="EMBL" id="CAK9226390.1"/>
    </source>
</evidence>
<feature type="transmembrane region" description="Helical" evidence="6">
    <location>
        <begin position="21"/>
        <end position="42"/>
    </location>
</feature>
<gene>
    <name evidence="7" type="ORF">CSSPTR1EN2_LOCUS18215</name>
</gene>
<evidence type="ECO:0000256" key="3">
    <source>
        <dbReference type="ARBA" id="ARBA00022679"/>
    </source>
</evidence>
<protein>
    <recommendedName>
        <fullName evidence="6">Fucosyltransferase</fullName>
        <ecNumber evidence="6">2.4.1.-</ecNumber>
    </recommendedName>
</protein>
<organism evidence="7 8">
    <name type="scientific">Sphagnum troendelagicum</name>
    <dbReference type="NCBI Taxonomy" id="128251"/>
    <lineage>
        <taxon>Eukaryota</taxon>
        <taxon>Viridiplantae</taxon>
        <taxon>Streptophyta</taxon>
        <taxon>Embryophyta</taxon>
        <taxon>Bryophyta</taxon>
        <taxon>Sphagnophytina</taxon>
        <taxon>Sphagnopsida</taxon>
        <taxon>Sphagnales</taxon>
        <taxon>Sphagnaceae</taxon>
        <taxon>Sphagnum</taxon>
    </lineage>
</organism>
<dbReference type="PANTHER" id="PTHR31889">
    <property type="entry name" value="FUCOSYLTRANSFERASE 2-RELATED"/>
    <property type="match status" value="1"/>
</dbReference>
<dbReference type="Gene3D" id="3.40.50.11340">
    <property type="match status" value="1"/>
</dbReference>
<evidence type="ECO:0000256" key="4">
    <source>
        <dbReference type="ARBA" id="ARBA00023180"/>
    </source>
</evidence>
<keyword evidence="4" id="KW-0325">Glycoprotein</keyword>
<dbReference type="EMBL" id="OZ019897">
    <property type="protein sequence ID" value="CAK9226390.1"/>
    <property type="molecule type" value="Genomic_DNA"/>
</dbReference>
<dbReference type="Proteomes" id="UP001497512">
    <property type="component" value="Chromosome 5"/>
</dbReference>
<accession>A0ABP0UNX5</accession>
<comment type="similarity">
    <text evidence="1 6">Belongs to the glycosyltransferase 37 family.</text>
</comment>
<evidence type="ECO:0000256" key="1">
    <source>
        <dbReference type="ARBA" id="ARBA00010481"/>
    </source>
</evidence>
<dbReference type="InterPro" id="IPR004938">
    <property type="entry name" value="XG_FTase"/>
</dbReference>
<evidence type="ECO:0000256" key="2">
    <source>
        <dbReference type="ARBA" id="ARBA00022676"/>
    </source>
</evidence>
<evidence type="ECO:0000313" key="8">
    <source>
        <dbReference type="Proteomes" id="UP001497512"/>
    </source>
</evidence>
<name>A0ABP0UNX5_9BRYO</name>
<sequence length="630" mass="72419">MEKLGTFNKIGINSMMGVKGRVCCFASLMVVLSFIVLSLSFLQMSDKCSLQQLKRSYVVPFAQVDSVNDSRPQQQIPLMEETSKTTKLNSSTIGDDSIDCGPFGFLGKIIPPEHQYQVHKGSTNEPDRRSCRSRYEQHCFWNAGDYSPSLEFQKALRDYEARHRRCINGHNMTAIFLQKEKMPEGCQYVVWKEWDGTGNQLISLVSAFIYALLTNRTLLITRDANLHKLMCEPFPGTSWLVPTDFPKIEEKHQTDRSGVFYKSITGTTKGNGSIEAKDGVEGEIIKLPHYLQIRIFHSQTIDDARFFCPTEDKIHSHIPWIIFWSNNYNAPGLYLLPHFKKVLNLWFPDRALFLHVARYLFSPTNDIWGRITRIYDSYLAEAERRIGIQVRYWSRRYEPQLSTHLLMCAIESGVLPNLVKDEGVVSSMNNMDEVARKNLMFNQQQDGKHMQQIHHNMTLTNNQQKNSSKPIVVLLTSLHREYVDTLLESYIQYPNVLNKRIMVMSPSHEEKQKTGNLHHLKKVIADMWLLSFMDEIISSPKSTFGYIGHGLAGITPIVFRDWGPKDHKLPKNNFCGRTNMPGPCFINHPENMDCPLDPPSVKIGDLNFEVPELRHCLYQWGIGVNELNKP</sequence>
<reference evidence="7" key="1">
    <citation type="submission" date="2024-02" db="EMBL/GenBank/DDBJ databases">
        <authorList>
            <consortium name="ELIXIR-Norway"/>
            <consortium name="Elixir Norway"/>
        </authorList>
    </citation>
    <scope>NUCLEOTIDE SEQUENCE</scope>
</reference>
<keyword evidence="2 6" id="KW-0328">Glycosyltransferase</keyword>
<keyword evidence="6" id="KW-0812">Transmembrane</keyword>
<comment type="function">
    <text evidence="6">May be involved in cell wall biosynthesis.</text>
</comment>
<dbReference type="PANTHER" id="PTHR31889:SF74">
    <property type="entry name" value="GALACTOSIDE 2-ALPHA-L-FUCOSYLTRANSFERASE"/>
    <property type="match status" value="1"/>
</dbReference>
<evidence type="ECO:0000256" key="6">
    <source>
        <dbReference type="RuleBase" id="RU367004"/>
    </source>
</evidence>
<keyword evidence="5 6" id="KW-0961">Cell wall biogenesis/degradation</keyword>
<proteinExistence type="inferred from homology"/>
<keyword evidence="6" id="KW-1133">Transmembrane helix</keyword>
<keyword evidence="6" id="KW-0472">Membrane</keyword>
<dbReference type="Pfam" id="PF03254">
    <property type="entry name" value="XG_FTase"/>
    <property type="match status" value="1"/>
</dbReference>
<dbReference type="EC" id="2.4.1.-" evidence="6"/>
<keyword evidence="8" id="KW-1185">Reference proteome</keyword>
<keyword evidence="6" id="KW-0333">Golgi apparatus</keyword>
<keyword evidence="3 6" id="KW-0808">Transferase</keyword>
<evidence type="ECO:0000256" key="5">
    <source>
        <dbReference type="ARBA" id="ARBA00023316"/>
    </source>
</evidence>